<protein>
    <submittedName>
        <fullName evidence="3">TPM domain-containing protein</fullName>
    </submittedName>
</protein>
<reference evidence="3 4" key="1">
    <citation type="journal article" date="2024" name="Anaerobe">
        <title>The identification of Finegoldia dalianensis sp. nov., isolated from the pus of a patient with skin abscess and genomic analysis of the strains belonging to Finegoldia genus.</title>
        <authorList>
            <person name="Li Y."/>
            <person name="Wang Y."/>
            <person name="Xiao D."/>
            <person name="Wang J."/>
            <person name="Jin D."/>
        </authorList>
    </citation>
    <scope>NUCLEOTIDE SEQUENCE [LARGE SCALE GENOMIC DNA]</scope>
    <source>
        <strain evidence="3 4">LY240594</strain>
    </source>
</reference>
<evidence type="ECO:0000313" key="4">
    <source>
        <dbReference type="Proteomes" id="UP001634413"/>
    </source>
</evidence>
<proteinExistence type="predicted"/>
<dbReference type="RefSeq" id="WP_412701983.1">
    <property type="nucleotide sequence ID" value="NZ_JBDLBQ010000007.1"/>
</dbReference>
<name>A0ABW9KF64_9FIRM</name>
<keyword evidence="1" id="KW-0472">Membrane</keyword>
<keyword evidence="4" id="KW-1185">Reference proteome</keyword>
<dbReference type="PANTHER" id="PTHR30373:SF2">
    <property type="entry name" value="UPF0603 PROTEIN YGCG"/>
    <property type="match status" value="1"/>
</dbReference>
<keyword evidence="1" id="KW-1133">Transmembrane helix</keyword>
<dbReference type="PANTHER" id="PTHR30373">
    <property type="entry name" value="UPF0603 PROTEIN YGCG"/>
    <property type="match status" value="1"/>
</dbReference>
<gene>
    <name evidence="3" type="ORF">ABDJ34_07980</name>
</gene>
<organism evidence="3 4">
    <name type="scientific">Finegoldia dalianensis</name>
    <dbReference type="NCBI Taxonomy" id="3145239"/>
    <lineage>
        <taxon>Bacteria</taxon>
        <taxon>Bacillati</taxon>
        <taxon>Bacillota</taxon>
        <taxon>Tissierellia</taxon>
        <taxon>Tissierellales</taxon>
        <taxon>Peptoniphilaceae</taxon>
        <taxon>Finegoldia</taxon>
    </lineage>
</organism>
<dbReference type="InterPro" id="IPR007621">
    <property type="entry name" value="TPM_dom"/>
</dbReference>
<feature type="transmembrane region" description="Helical" evidence="1">
    <location>
        <begin position="181"/>
        <end position="199"/>
    </location>
</feature>
<dbReference type="Pfam" id="PF04536">
    <property type="entry name" value="TPM_phosphatase"/>
    <property type="match status" value="1"/>
</dbReference>
<dbReference type="Proteomes" id="UP001634413">
    <property type="component" value="Unassembled WGS sequence"/>
</dbReference>
<evidence type="ECO:0000313" key="3">
    <source>
        <dbReference type="EMBL" id="MFN2102837.1"/>
    </source>
</evidence>
<dbReference type="EMBL" id="JBDLBQ010000007">
    <property type="protein sequence ID" value="MFN2102837.1"/>
    <property type="molecule type" value="Genomic_DNA"/>
</dbReference>
<evidence type="ECO:0000256" key="1">
    <source>
        <dbReference type="SAM" id="Phobius"/>
    </source>
</evidence>
<sequence length="202" mass="23517">MKLNKIKKMLIRVVVIVGFFLTMLNNNNQVFASRTDSKWYYEDNLNVLSNETKDKINEANNNLEDNGEIFVLTVNNLEYDVKEYADKAFEKCGLESSNNKKDVLILLAKTSKGEQYLRIITSKGLDEILSDNKVNRIIEDKMMPSFENNKVDEGIANGFTEIYKIIEKSEKKEKEKADDNINLYLSSIIPFMFFMFFMLRDD</sequence>
<keyword evidence="1" id="KW-0812">Transmembrane</keyword>
<accession>A0ABW9KF64</accession>
<dbReference type="Gene3D" id="3.10.310.50">
    <property type="match status" value="1"/>
</dbReference>
<evidence type="ECO:0000259" key="2">
    <source>
        <dbReference type="Pfam" id="PF04536"/>
    </source>
</evidence>
<comment type="caution">
    <text evidence="3">The sequence shown here is derived from an EMBL/GenBank/DDBJ whole genome shotgun (WGS) entry which is preliminary data.</text>
</comment>
<feature type="domain" description="TPM" evidence="2">
    <location>
        <begin position="43"/>
        <end position="164"/>
    </location>
</feature>